<sequence length="690" mass="74792">MVKVKATDAGVQAVGPGTASAVVAAEGWAASDPQHDLPRAAVDAAGGEATALRLPPGLLRLQRVDSEAEQEPTAPAEGTVQLPDAPHLLRVEGAAVVFVRFDGAATLTDAGGAPVLSFPERRAVTVGVGDRSERPETVTVPRSPEGVATALSVMPAGHLTATPDRSLPEMRAPPPRIEYGEQFSIPDSVVARRPDASVVLELPPSLDYLVPASSLVHYLGADVRIADDEDAWPTLRTANLEREFDPNPGYQAEVARILRRAFLFDCLVRGAGPNGRDVAETDLLSEVDLDAESLYRADAGTRLEAYLDAPFEAVSNRLPDWHLSMYVSPTYDHVRTLPYLLPNVPNVFLPEAKPLGTDERLSRSLDDFYRAGDPEGGDRNRSASGDAPDVNPVKPVLGAGRVHGWLAEGVPIDVFKSIPEAYEHRSRYPEDPQSLSVVAVLNDKRMIDEYTDAAEIYESGPAGLDIEVEVKKRTTRAELAEVFETHHDLVHYIGHCDESGLRCVDGNLAIENIEESNVETFFLNACGSYYEGLELVEKGSVAGAVTFDKVLDGHAARVGTTFVRLLINGFSLERALALARRRIIMGKDYTVVGDGTHVLTEPGIPAPAVATIDENDDGSYRLKYDTNSPRVAGGIYAPPFPEDERSHLLGTSRRTDLDASDLMDFLDRTDIPVIYDGDIHWSGDLYRELT</sequence>
<evidence type="ECO:0000313" key="3">
    <source>
        <dbReference type="Proteomes" id="UP001254813"/>
    </source>
</evidence>
<evidence type="ECO:0000256" key="1">
    <source>
        <dbReference type="SAM" id="MobiDB-lite"/>
    </source>
</evidence>
<organism evidence="2 3">
    <name type="scientific">Halogeometricum luteum</name>
    <dbReference type="NCBI Taxonomy" id="2950537"/>
    <lineage>
        <taxon>Archaea</taxon>
        <taxon>Methanobacteriati</taxon>
        <taxon>Methanobacteriota</taxon>
        <taxon>Stenosarchaea group</taxon>
        <taxon>Halobacteria</taxon>
        <taxon>Halobacteriales</taxon>
        <taxon>Haloferacaceae</taxon>
        <taxon>Halogeometricum</taxon>
    </lineage>
</organism>
<dbReference type="Proteomes" id="UP001254813">
    <property type="component" value="Unassembled WGS sequence"/>
</dbReference>
<name>A0ABU2G3D2_9EURY</name>
<keyword evidence="3" id="KW-1185">Reference proteome</keyword>
<dbReference type="RefSeq" id="WP_310928615.1">
    <property type="nucleotide sequence ID" value="NZ_JAMQOQ010000002.1"/>
</dbReference>
<comment type="caution">
    <text evidence="2">The sequence shown here is derived from an EMBL/GenBank/DDBJ whole genome shotgun (WGS) entry which is preliminary data.</text>
</comment>
<reference evidence="2 3" key="1">
    <citation type="submission" date="2022-06" db="EMBL/GenBank/DDBJ databases">
        <title>Halogeometricum sp. a new haloarchaeum isolate from saline soil.</title>
        <authorList>
            <person name="Strakova D."/>
            <person name="Galisteo C."/>
            <person name="Sanchez-Porro C."/>
            <person name="Ventosa A."/>
        </authorList>
    </citation>
    <scope>NUCLEOTIDE SEQUENCE [LARGE SCALE GENOMIC DNA]</scope>
    <source>
        <strain evidence="3">S3BR25-2</strain>
    </source>
</reference>
<feature type="compositionally biased region" description="Basic and acidic residues" evidence="1">
    <location>
        <begin position="367"/>
        <end position="381"/>
    </location>
</feature>
<proteinExistence type="predicted"/>
<dbReference type="EMBL" id="JAMQOQ010000002">
    <property type="protein sequence ID" value="MDS0294808.1"/>
    <property type="molecule type" value="Genomic_DNA"/>
</dbReference>
<evidence type="ECO:0008006" key="4">
    <source>
        <dbReference type="Google" id="ProtNLM"/>
    </source>
</evidence>
<gene>
    <name evidence="2" type="ORF">NDI79_11570</name>
</gene>
<protein>
    <recommendedName>
        <fullName evidence="4">CHAT domain-containing protein</fullName>
    </recommendedName>
</protein>
<accession>A0ABU2G3D2</accession>
<feature type="region of interest" description="Disordered" evidence="1">
    <location>
        <begin position="367"/>
        <end position="392"/>
    </location>
</feature>
<evidence type="ECO:0000313" key="2">
    <source>
        <dbReference type="EMBL" id="MDS0294808.1"/>
    </source>
</evidence>